<protein>
    <submittedName>
        <fullName evidence="2">Uncharacterized protein</fullName>
    </submittedName>
</protein>
<evidence type="ECO:0000313" key="3">
    <source>
        <dbReference type="Proteomes" id="UP001221142"/>
    </source>
</evidence>
<keyword evidence="3" id="KW-1185">Reference proteome</keyword>
<dbReference type="Proteomes" id="UP001221142">
    <property type="component" value="Unassembled WGS sequence"/>
</dbReference>
<accession>A0AAD7BRX9</accession>
<comment type="caution">
    <text evidence="2">The sequence shown here is derived from an EMBL/GenBank/DDBJ whole genome shotgun (WGS) entry which is preliminary data.</text>
</comment>
<sequence>MLSAQPIYHRAGRGHFGPPIVCQHFDLQAALICENTERMAREDRGIRADEEEHELESPTPPSNIPADTSPTDDTTAYFARVKSG</sequence>
<feature type="compositionally biased region" description="Basic and acidic residues" evidence="1">
    <location>
        <begin position="41"/>
        <end position="50"/>
    </location>
</feature>
<organism evidence="2 3">
    <name type="scientific">Roridomyces roridus</name>
    <dbReference type="NCBI Taxonomy" id="1738132"/>
    <lineage>
        <taxon>Eukaryota</taxon>
        <taxon>Fungi</taxon>
        <taxon>Dikarya</taxon>
        <taxon>Basidiomycota</taxon>
        <taxon>Agaricomycotina</taxon>
        <taxon>Agaricomycetes</taxon>
        <taxon>Agaricomycetidae</taxon>
        <taxon>Agaricales</taxon>
        <taxon>Marasmiineae</taxon>
        <taxon>Mycenaceae</taxon>
        <taxon>Roridomyces</taxon>
    </lineage>
</organism>
<dbReference type="AlphaFoldDB" id="A0AAD7BRX9"/>
<feature type="compositionally biased region" description="Low complexity" evidence="1">
    <location>
        <begin position="65"/>
        <end position="74"/>
    </location>
</feature>
<name>A0AAD7BRX9_9AGAR</name>
<evidence type="ECO:0000256" key="1">
    <source>
        <dbReference type="SAM" id="MobiDB-lite"/>
    </source>
</evidence>
<reference evidence="2" key="1">
    <citation type="submission" date="2023-03" db="EMBL/GenBank/DDBJ databases">
        <title>Massive genome expansion in bonnet fungi (Mycena s.s.) driven by repeated elements and novel gene families across ecological guilds.</title>
        <authorList>
            <consortium name="Lawrence Berkeley National Laboratory"/>
            <person name="Harder C.B."/>
            <person name="Miyauchi S."/>
            <person name="Viragh M."/>
            <person name="Kuo A."/>
            <person name="Thoen E."/>
            <person name="Andreopoulos B."/>
            <person name="Lu D."/>
            <person name="Skrede I."/>
            <person name="Drula E."/>
            <person name="Henrissat B."/>
            <person name="Morin E."/>
            <person name="Kohler A."/>
            <person name="Barry K."/>
            <person name="LaButti K."/>
            <person name="Morin E."/>
            <person name="Salamov A."/>
            <person name="Lipzen A."/>
            <person name="Mereny Z."/>
            <person name="Hegedus B."/>
            <person name="Baldrian P."/>
            <person name="Stursova M."/>
            <person name="Weitz H."/>
            <person name="Taylor A."/>
            <person name="Grigoriev I.V."/>
            <person name="Nagy L.G."/>
            <person name="Martin F."/>
            <person name="Kauserud H."/>
        </authorList>
    </citation>
    <scope>NUCLEOTIDE SEQUENCE</scope>
    <source>
        <strain evidence="2">9284</strain>
    </source>
</reference>
<proteinExistence type="predicted"/>
<evidence type="ECO:0000313" key="2">
    <source>
        <dbReference type="EMBL" id="KAJ7628917.1"/>
    </source>
</evidence>
<feature type="region of interest" description="Disordered" evidence="1">
    <location>
        <begin position="41"/>
        <end position="74"/>
    </location>
</feature>
<dbReference type="EMBL" id="JARKIF010000010">
    <property type="protein sequence ID" value="KAJ7628917.1"/>
    <property type="molecule type" value="Genomic_DNA"/>
</dbReference>
<gene>
    <name evidence="2" type="ORF">FB45DRAFT_1028982</name>
</gene>